<reference evidence="2 3" key="1">
    <citation type="journal article" date="2024" name="G3 (Bethesda)">
        <title>Genome assembly of Hibiscus sabdariffa L. provides insights into metabolisms of medicinal natural products.</title>
        <authorList>
            <person name="Kim T."/>
        </authorList>
    </citation>
    <scope>NUCLEOTIDE SEQUENCE [LARGE SCALE GENOMIC DNA]</scope>
    <source>
        <strain evidence="2">TK-2024</strain>
        <tissue evidence="2">Old leaves</tissue>
    </source>
</reference>
<evidence type="ECO:0000313" key="2">
    <source>
        <dbReference type="EMBL" id="KAK9029414.1"/>
    </source>
</evidence>
<keyword evidence="3" id="KW-1185">Reference proteome</keyword>
<evidence type="ECO:0000256" key="1">
    <source>
        <dbReference type="SAM" id="MobiDB-lite"/>
    </source>
</evidence>
<proteinExistence type="predicted"/>
<gene>
    <name evidence="2" type="ORF">V6N11_026531</name>
</gene>
<sequence>MSSLCCHHQFDSNNIEGKKAPLHRHKIDQEFYGTKIQRMAFEARKQPLRTESEKSREKKRERNKRQRWPSTPPISIQATKANSSSFSSPVDSDKDLRQPKQLSFTNPKPTEEKREKRKT</sequence>
<dbReference type="EMBL" id="JBBPBN010000011">
    <property type="protein sequence ID" value="KAK9029414.1"/>
    <property type="molecule type" value="Genomic_DNA"/>
</dbReference>
<feature type="compositionally biased region" description="Basic and acidic residues" evidence="1">
    <location>
        <begin position="41"/>
        <end position="60"/>
    </location>
</feature>
<feature type="compositionally biased region" description="Polar residues" evidence="1">
    <location>
        <begin position="73"/>
        <end position="82"/>
    </location>
</feature>
<accession>A0ABR2SW97</accession>
<comment type="caution">
    <text evidence="2">The sequence shown here is derived from an EMBL/GenBank/DDBJ whole genome shotgun (WGS) entry which is preliminary data.</text>
</comment>
<dbReference type="Proteomes" id="UP001396334">
    <property type="component" value="Unassembled WGS sequence"/>
</dbReference>
<evidence type="ECO:0000313" key="3">
    <source>
        <dbReference type="Proteomes" id="UP001396334"/>
    </source>
</evidence>
<organism evidence="2 3">
    <name type="scientific">Hibiscus sabdariffa</name>
    <name type="common">roselle</name>
    <dbReference type="NCBI Taxonomy" id="183260"/>
    <lineage>
        <taxon>Eukaryota</taxon>
        <taxon>Viridiplantae</taxon>
        <taxon>Streptophyta</taxon>
        <taxon>Embryophyta</taxon>
        <taxon>Tracheophyta</taxon>
        <taxon>Spermatophyta</taxon>
        <taxon>Magnoliopsida</taxon>
        <taxon>eudicotyledons</taxon>
        <taxon>Gunneridae</taxon>
        <taxon>Pentapetalae</taxon>
        <taxon>rosids</taxon>
        <taxon>malvids</taxon>
        <taxon>Malvales</taxon>
        <taxon>Malvaceae</taxon>
        <taxon>Malvoideae</taxon>
        <taxon>Hibiscus</taxon>
    </lineage>
</organism>
<name>A0ABR2SW97_9ROSI</name>
<feature type="region of interest" description="Disordered" evidence="1">
    <location>
        <begin position="41"/>
        <end position="119"/>
    </location>
</feature>
<feature type="compositionally biased region" description="Basic and acidic residues" evidence="1">
    <location>
        <begin position="109"/>
        <end position="119"/>
    </location>
</feature>
<protein>
    <submittedName>
        <fullName evidence="2">Uncharacterized protein</fullName>
    </submittedName>
</protein>